<dbReference type="EMBL" id="JAWDJX010000031">
    <property type="protein sequence ID" value="KAK3050568.1"/>
    <property type="molecule type" value="Genomic_DNA"/>
</dbReference>
<organism evidence="3 4">
    <name type="scientific">Extremus antarcticus</name>
    <dbReference type="NCBI Taxonomy" id="702011"/>
    <lineage>
        <taxon>Eukaryota</taxon>
        <taxon>Fungi</taxon>
        <taxon>Dikarya</taxon>
        <taxon>Ascomycota</taxon>
        <taxon>Pezizomycotina</taxon>
        <taxon>Dothideomycetes</taxon>
        <taxon>Dothideomycetidae</taxon>
        <taxon>Mycosphaerellales</taxon>
        <taxon>Extremaceae</taxon>
        <taxon>Extremus</taxon>
    </lineage>
</organism>
<feature type="compositionally biased region" description="Low complexity" evidence="1">
    <location>
        <begin position="76"/>
        <end position="85"/>
    </location>
</feature>
<gene>
    <name evidence="3" type="ORF">LTR09_008208</name>
</gene>
<comment type="caution">
    <text evidence="3">The sequence shown here is derived from an EMBL/GenBank/DDBJ whole genome shotgun (WGS) entry which is preliminary data.</text>
</comment>
<dbReference type="AlphaFoldDB" id="A0AAJ0DB56"/>
<evidence type="ECO:0000313" key="4">
    <source>
        <dbReference type="Proteomes" id="UP001271007"/>
    </source>
</evidence>
<protein>
    <recommendedName>
        <fullName evidence="2">Smr domain-containing protein</fullName>
    </recommendedName>
</protein>
<dbReference type="InterPro" id="IPR052772">
    <property type="entry name" value="Endo/PolyKinase_Domain-Protein"/>
</dbReference>
<dbReference type="Proteomes" id="UP001271007">
    <property type="component" value="Unassembled WGS sequence"/>
</dbReference>
<dbReference type="PANTHER" id="PTHR46535:SF1">
    <property type="entry name" value="NEDD4-BINDING PROTEIN 2"/>
    <property type="match status" value="1"/>
</dbReference>
<dbReference type="Pfam" id="PF26286">
    <property type="entry name" value="UBA_10"/>
    <property type="match status" value="1"/>
</dbReference>
<dbReference type="GO" id="GO:0005634">
    <property type="term" value="C:nucleus"/>
    <property type="evidence" value="ECO:0007669"/>
    <property type="project" value="TreeGrafter"/>
</dbReference>
<accession>A0AAJ0DB56</accession>
<dbReference type="SUPFAM" id="SSF160443">
    <property type="entry name" value="SMR domain-like"/>
    <property type="match status" value="1"/>
</dbReference>
<feature type="compositionally biased region" description="Low complexity" evidence="1">
    <location>
        <begin position="92"/>
        <end position="103"/>
    </location>
</feature>
<dbReference type="GO" id="GO:0004519">
    <property type="term" value="F:endonuclease activity"/>
    <property type="evidence" value="ECO:0007669"/>
    <property type="project" value="TreeGrafter"/>
</dbReference>
<feature type="compositionally biased region" description="Basic residues" evidence="1">
    <location>
        <begin position="201"/>
        <end position="211"/>
    </location>
</feature>
<proteinExistence type="predicted"/>
<feature type="compositionally biased region" description="Basic and acidic residues" evidence="1">
    <location>
        <begin position="66"/>
        <end position="75"/>
    </location>
</feature>
<dbReference type="InterPro" id="IPR058864">
    <property type="entry name" value="UBA_10"/>
</dbReference>
<evidence type="ECO:0000256" key="1">
    <source>
        <dbReference type="SAM" id="MobiDB-lite"/>
    </source>
</evidence>
<feature type="compositionally biased region" description="Polar residues" evidence="1">
    <location>
        <begin position="213"/>
        <end position="224"/>
    </location>
</feature>
<evidence type="ECO:0000313" key="3">
    <source>
        <dbReference type="EMBL" id="KAK3050568.1"/>
    </source>
</evidence>
<evidence type="ECO:0000259" key="2">
    <source>
        <dbReference type="PROSITE" id="PS50828"/>
    </source>
</evidence>
<name>A0AAJ0DB56_9PEZI</name>
<feature type="domain" description="Smr" evidence="2">
    <location>
        <begin position="458"/>
        <end position="545"/>
    </location>
</feature>
<dbReference type="PANTHER" id="PTHR46535">
    <property type="entry name" value="NEDD4-BINDING PROTEIN 2"/>
    <property type="match status" value="1"/>
</dbReference>
<dbReference type="InterPro" id="IPR036063">
    <property type="entry name" value="Smr_dom_sf"/>
</dbReference>
<dbReference type="Gene3D" id="3.30.1370.110">
    <property type="match status" value="1"/>
</dbReference>
<dbReference type="PROSITE" id="PS50828">
    <property type="entry name" value="SMR"/>
    <property type="match status" value="1"/>
</dbReference>
<dbReference type="SMART" id="SM00463">
    <property type="entry name" value="SMR"/>
    <property type="match status" value="1"/>
</dbReference>
<reference evidence="3" key="1">
    <citation type="submission" date="2023-04" db="EMBL/GenBank/DDBJ databases">
        <title>Black Yeasts Isolated from many extreme environments.</title>
        <authorList>
            <person name="Coleine C."/>
            <person name="Stajich J.E."/>
            <person name="Selbmann L."/>
        </authorList>
    </citation>
    <scope>NUCLEOTIDE SEQUENCE</scope>
    <source>
        <strain evidence="3">CCFEE 5312</strain>
    </source>
</reference>
<feature type="region of interest" description="Disordered" evidence="1">
    <location>
        <begin position="51"/>
        <end position="105"/>
    </location>
</feature>
<dbReference type="InterPro" id="IPR002625">
    <property type="entry name" value="Smr_dom"/>
</dbReference>
<sequence>MDEVVAKLEAEYCPPLDPTTVLSISSDYDLSDSANIASARQILDALREVASPEEAAGFDPSGTGAGKEEFLREGDSTSPPGTSGSASRETEGTSLSNGLSSLGLDDELSDIEPAATYFDEPEDFDTLDEDAKVQRLRAIVGAGVSKYSIRHVLRKCKGNWAGAVEELLTQAYLADEKNAENGVTTSAKGIEGFYEENLPARGRKEKVRGGRQKASNARRSSSFSEVGDASAPSAPNKWASASEHIKFVAERTGMLETNVSSIYYSSGPSLPQTIATILKAAMVENKHAAIDEDTVTIRADDLGVDFPSISYEYRKTLVRVSYPSTTSAHDLATALTAKPKNTAPGGLQILTNYAPPDLGTPGVDWSPVTRKVRSANPSRSPSLDGPSAMAQRDAFTAAKAVAYTKAAAAHRRGRSDRLMGGAAAYYGEVGREYAARSANASAHAADQIAASQSSATQLDLHGVDVLNAVRIAQEKVDAWWEGLGESRSNGRNGADQRQNGYRIVVGLGRHSEGGKGKLGPAVTKMLKEQGWRVEPAGAVIVVKGPVKR</sequence>
<keyword evidence="4" id="KW-1185">Reference proteome</keyword>
<feature type="region of interest" description="Disordered" evidence="1">
    <location>
        <begin position="201"/>
        <end position="237"/>
    </location>
</feature>